<dbReference type="Proteomes" id="UP000499080">
    <property type="component" value="Unassembled WGS sequence"/>
</dbReference>
<feature type="region of interest" description="Disordered" evidence="15">
    <location>
        <begin position="52"/>
        <end position="72"/>
    </location>
</feature>
<dbReference type="Gene3D" id="2.60.40.790">
    <property type="match status" value="1"/>
</dbReference>
<dbReference type="Pfam" id="PF13976">
    <property type="entry name" value="gag_pre-integrs"/>
    <property type="match status" value="1"/>
</dbReference>
<keyword evidence="9" id="KW-0067">ATP-binding</keyword>
<dbReference type="GO" id="GO:0005524">
    <property type="term" value="F:ATP binding"/>
    <property type="evidence" value="ECO:0007669"/>
    <property type="project" value="UniProtKB-KW"/>
</dbReference>
<accession>A0A4Y2KDR4</accession>
<dbReference type="PROSITE" id="PS50304">
    <property type="entry name" value="TUDOR"/>
    <property type="match status" value="1"/>
</dbReference>
<dbReference type="Pfam" id="PF00270">
    <property type="entry name" value="DEAD"/>
    <property type="match status" value="1"/>
</dbReference>
<dbReference type="Pfam" id="PF22938">
    <property type="entry name" value="Integrase_p58_C"/>
    <property type="match status" value="1"/>
</dbReference>
<dbReference type="PROSITE" id="PS51194">
    <property type="entry name" value="HELICASE_CTER"/>
    <property type="match status" value="1"/>
</dbReference>
<feature type="domain" description="Helicase C-terminal" evidence="20">
    <location>
        <begin position="1235"/>
        <end position="1387"/>
    </location>
</feature>
<dbReference type="GO" id="GO:0031047">
    <property type="term" value="P:regulatory ncRNA-mediated gene silencing"/>
    <property type="evidence" value="ECO:0007669"/>
    <property type="project" value="UniProtKB-KW"/>
</dbReference>
<feature type="domain" description="CS" evidence="21">
    <location>
        <begin position="2005"/>
        <end position="2091"/>
    </location>
</feature>
<feature type="region of interest" description="Disordered" evidence="15">
    <location>
        <begin position="2118"/>
        <end position="2154"/>
    </location>
</feature>
<dbReference type="InterPro" id="IPR008978">
    <property type="entry name" value="HSP20-like_chaperone"/>
</dbReference>
<keyword evidence="23" id="KW-1185">Reference proteome</keyword>
<dbReference type="Pfam" id="PF00665">
    <property type="entry name" value="rve"/>
    <property type="match status" value="1"/>
</dbReference>
<comment type="catalytic activity">
    <reaction evidence="13">
        <text>ATP + H2O = ADP + phosphate + H(+)</text>
        <dbReference type="Rhea" id="RHEA:13065"/>
        <dbReference type="ChEBI" id="CHEBI:15377"/>
        <dbReference type="ChEBI" id="CHEBI:15378"/>
        <dbReference type="ChEBI" id="CHEBI:30616"/>
        <dbReference type="ChEBI" id="CHEBI:43474"/>
        <dbReference type="ChEBI" id="CHEBI:456216"/>
        <dbReference type="EC" id="3.6.4.13"/>
    </reaction>
</comment>
<dbReference type="OrthoDB" id="6437078at2759"/>
<sequence length="2168" mass="247190">MYNPKRRRGLSPKLQQNWEGPYTVVKKLNDVVYRVQRSPSAKPKVIHINRLAPYRATDHSSNPKSERYTESETESLSLIQQEPLESINFGGKSLFEKQKVPALCLGEGVPTPVLSLNEITFHSSVKKTLEELSFEGPSCIQSVVWPAALRSRCLVAIAPPHSGKSVAYLLPIVSNLMHGLYIDSHIGKGPIAIIICSSWRKVQHIYDLLQLFLKETKFKILTYFADGRSKRSRVISLINGCDILISVPSILLNFFKENSVCVNRCCHFILDDGANLLSSHMNEVKRIMGMFGEAIKLRPTISARLQILINSERWTKGVASFADKFLREPLLLFTSFLEAAIYKQISMFPHICSESDKNQKLVESKTEPAETSEDSKTRVPGTSETSEVASAKQVLSWRVEYDLKLRKDCSYTLIYQSLSPEFKPLISQTTDGAEAWRILKKHFEPTTRARVIQLLDEFFNTRFETGKALGLFLCRVKQGAERLRKVGHQLQPLYQGYQMIRSLPAEYQSIAQTIYRWTDAEFQPDKIESELLLEENRLRLSRKDLDTVSSVAFSNEMQKKEAGNYYKQDEKLKTKSSKVRRFKNKTSNVKNKQIGPCYFCKSYGHLIANCKHKAALSNPKTNESSNTEFKVKRAFSELESNLIETFSDSHEANSSDFGQNTSWVFDTAATAHFCSNKSLYYSFDPVSNMQMTLAVGEKESPVEGKGIIHFLVKDKDGKFSDIILKDVLYNPNLRRNLLSGGKLERLGINFVGTNQAEKVNTSDLWHERFCHINNDYVLNTSKNNSVKGLPKLFGLTEDCISCKLAKSRRVSFKSMGQIRSKRPLELLHMDLCGPIPVLSEGGNRYFFTIVDDFSRKVTVFPIRNKSDAFQTFIRFQKRAERFLNRKVISVRTDGGLEFCNQEFEKLGIRHEKSNPYSPEMNGVAERFNLTALDGVKALLKSSGMSQKFWAEALLCFTYAWNRVCHKNKKTPFELYSGRKPSVSHLKKFGCVAYVGVPKQTRKKLDMRAKLGIMCGYAQTTKGYRILLLEDQRVIETINVRFDETKRGVELVPDSKDSRFTLFKDFPEDGDIFSLADDLINLSEPPRVVESTSKPIVERREITSLEQNVIPCKSIDWVRKAVPRSDGSRIDIYYGIEGTNVRLRSFNDVMGYCARNKIQCDKNLFNFSGKNTESGKVMDLLNLNEANLLEVRIPRTYKEAIKVPEAYKWEDAMNRELKVMHEHNVWELVKPPKDAKTLEIVKACGKRTIICTQDINKAFEIHNFLQSENVRSFLVTEEMEHYISDGVIRDWKCVNSGLPYCLIVTDAALTGMTLCDANYVIHYDVPEISRLQFGNRFGCIAEHFQKSVVTDCGSHILISETCSLQAFPILKIIKRIGMDVPKELIDLVNKQKKVADNPDAPLCRYFKAFGVCKLPHCEKRHHINPAVDQPKVIFREGDVHAKVTHMFDASHFCVRVMKYIPPDCQQSLSLSGEYADMGLKLKNFYTVESNRKVIECPVIGENYIIQYGNDFFYRIKVMDITKSPETNSRKITLLFRDDGFIQSHDVCELYEDLTCDDLPPPHAVEVFLCNVATPDSCLDWNPQANHFVKMLVMDKEIHGKIVLCLGETLWLHPLALREKLAFNDDYLNVLTVDKSLKDAEFAIENENHLPLLFKACKNKIQLPSQKSSRPPEKVIYEDLKIQVSSAFLELNVYEDVYVSSVISPHQIYVQRVKFVDCLNELLEKINAQVDAKKLKKCSTLLNGMHCIAPFSMDNRYYRALVTNISSDSGDVHLFFVDFGDSCCAPKDSIFILPPEFTLLPFQAIECELDGIRAPHGGWSDKAADLLEDLTRDESNDMKIMEIKAYTKLTSYDTGNRYRVDLWNGEKTLSEQLLAEGLVDPADKFIPDEVANETNEDKEFFEEAPDGFSLSSDEDLPSESKDHHALFCAALSKMLLQNKSNSEAIDEVVSELAKSREKKKFKMGIEEISVNGNVEESIKEDVNIVSSPVAALQRLLNYKKKKEESKKIRPTILWWDSSEHVHMLLKLKDIQLYELDVKDDGFIFKTSLRGVDYYAEEQFYGAVYSKDCIEKNGPEGLSIVLKKQVGERWSRLIKENKKLPYIKYDLEHIDVSDSEDILEDNIGAPMDGSSPVNTEIDNAPAEDSDSTDDEKSIPEWKKLAEFKDPYNLME</sequence>
<feature type="domain" description="C3H1-type" evidence="16">
    <location>
        <begin position="1396"/>
        <end position="1423"/>
    </location>
</feature>
<protein>
    <recommendedName>
        <fullName evidence="2">Probable ATP-dependent RNA helicase spindle-E</fullName>
        <ecNumber evidence="1">3.6.4.13</ecNumber>
    </recommendedName>
</protein>
<evidence type="ECO:0000256" key="11">
    <source>
        <dbReference type="ARBA" id="ARBA00023158"/>
    </source>
</evidence>
<evidence type="ECO:0000256" key="4">
    <source>
        <dbReference type="ARBA" id="ARBA00022737"/>
    </source>
</evidence>
<evidence type="ECO:0000259" key="16">
    <source>
        <dbReference type="PROSITE" id="PS50103"/>
    </source>
</evidence>
<dbReference type="InterPro" id="IPR001584">
    <property type="entry name" value="Integrase_cat-core"/>
</dbReference>
<dbReference type="GO" id="GO:0003724">
    <property type="term" value="F:RNA helicase activity"/>
    <property type="evidence" value="ECO:0007669"/>
    <property type="project" value="UniProtKB-EC"/>
</dbReference>
<proteinExistence type="predicted"/>
<dbReference type="PROSITE" id="PS50103">
    <property type="entry name" value="ZF_C3H1"/>
    <property type="match status" value="1"/>
</dbReference>
<dbReference type="PANTHER" id="PTHR22655:SF2">
    <property type="entry name" value="ATP-DEPENDENT RNA HELICASE TDRD12-RELATED"/>
    <property type="match status" value="1"/>
</dbReference>
<dbReference type="GO" id="GO:0008270">
    <property type="term" value="F:zinc ion binding"/>
    <property type="evidence" value="ECO:0007669"/>
    <property type="project" value="UniProtKB-KW"/>
</dbReference>
<comment type="caution">
    <text evidence="22">The sequence shown here is derived from an EMBL/GenBank/DDBJ whole genome shotgun (WGS) entry which is preliminary data.</text>
</comment>
<evidence type="ECO:0000256" key="15">
    <source>
        <dbReference type="SAM" id="MobiDB-lite"/>
    </source>
</evidence>
<dbReference type="PROSITE" id="PS51203">
    <property type="entry name" value="CS"/>
    <property type="match status" value="1"/>
</dbReference>
<dbReference type="InterPro" id="IPR012337">
    <property type="entry name" value="RNaseH-like_sf"/>
</dbReference>
<keyword evidence="11" id="KW-0943">RNA-mediated gene silencing</keyword>
<keyword evidence="5" id="KW-0547">Nucleotide-binding</keyword>
<keyword evidence="14" id="KW-0863">Zinc-finger</keyword>
<feature type="domain" description="Helicase ATP-binding" evidence="19">
    <location>
        <begin position="145"/>
        <end position="332"/>
    </location>
</feature>
<keyword evidence="12" id="KW-0469">Meiosis</keyword>
<dbReference type="Gene3D" id="2.30.30.140">
    <property type="match status" value="1"/>
</dbReference>
<dbReference type="InterPro" id="IPR035437">
    <property type="entry name" value="SNase_OB-fold_sf"/>
</dbReference>
<dbReference type="InterPro" id="IPR014001">
    <property type="entry name" value="Helicase_ATP-bd"/>
</dbReference>
<dbReference type="GO" id="GO:0015074">
    <property type="term" value="P:DNA integration"/>
    <property type="evidence" value="ECO:0007669"/>
    <property type="project" value="InterPro"/>
</dbReference>
<dbReference type="InterPro" id="IPR054722">
    <property type="entry name" value="PolX-like_BBD"/>
</dbReference>
<dbReference type="InterPro" id="IPR027417">
    <property type="entry name" value="P-loop_NTPase"/>
</dbReference>
<evidence type="ECO:0000256" key="1">
    <source>
        <dbReference type="ARBA" id="ARBA00012552"/>
    </source>
</evidence>
<evidence type="ECO:0000256" key="3">
    <source>
        <dbReference type="ARBA" id="ARBA00022473"/>
    </source>
</evidence>
<name>A0A4Y2KDR4_ARAVE</name>
<evidence type="ECO:0000259" key="20">
    <source>
        <dbReference type="PROSITE" id="PS51194"/>
    </source>
</evidence>
<keyword evidence="6" id="KW-0221">Differentiation</keyword>
<feature type="region of interest" description="Disordered" evidence="15">
    <location>
        <begin position="359"/>
        <end position="385"/>
    </location>
</feature>
<dbReference type="Pfam" id="PF14223">
    <property type="entry name" value="Retrotran_gag_2"/>
    <property type="match status" value="1"/>
</dbReference>
<dbReference type="GO" id="GO:0005737">
    <property type="term" value="C:cytoplasm"/>
    <property type="evidence" value="ECO:0007669"/>
    <property type="project" value="UniProtKB-ARBA"/>
</dbReference>
<keyword evidence="7" id="KW-0378">Hydrolase</keyword>
<dbReference type="SUPFAM" id="SSF63748">
    <property type="entry name" value="Tudor/PWWP/MBT"/>
    <property type="match status" value="1"/>
</dbReference>
<feature type="zinc finger region" description="C3H1-type" evidence="14">
    <location>
        <begin position="1396"/>
        <end position="1423"/>
    </location>
</feature>
<evidence type="ECO:0000256" key="2">
    <source>
        <dbReference type="ARBA" id="ARBA00013352"/>
    </source>
</evidence>
<dbReference type="SMART" id="SM00487">
    <property type="entry name" value="DEXDc"/>
    <property type="match status" value="1"/>
</dbReference>
<dbReference type="Gene3D" id="2.40.50.90">
    <property type="match status" value="1"/>
</dbReference>
<gene>
    <name evidence="22" type="primary">POLX_1275</name>
    <name evidence="22" type="ORF">AVEN_240707_1</name>
</gene>
<evidence type="ECO:0000256" key="9">
    <source>
        <dbReference type="ARBA" id="ARBA00022840"/>
    </source>
</evidence>
<dbReference type="SMART" id="SM00333">
    <property type="entry name" value="TUDOR"/>
    <property type="match status" value="1"/>
</dbReference>
<dbReference type="GO" id="GO:0051321">
    <property type="term" value="P:meiotic cell cycle"/>
    <property type="evidence" value="ECO:0007669"/>
    <property type="project" value="UniProtKB-KW"/>
</dbReference>
<keyword evidence="8" id="KW-0347">Helicase</keyword>
<keyword evidence="14" id="KW-0862">Zinc</keyword>
<dbReference type="InterPro" id="IPR000571">
    <property type="entry name" value="Znf_CCCH"/>
</dbReference>
<dbReference type="EMBL" id="BGPR01004480">
    <property type="protein sequence ID" value="GBN00109.1"/>
    <property type="molecule type" value="Genomic_DNA"/>
</dbReference>
<dbReference type="Gene3D" id="3.30.420.10">
    <property type="entry name" value="Ribonuclease H-like superfamily/Ribonuclease H"/>
    <property type="match status" value="1"/>
</dbReference>
<dbReference type="Pfam" id="PF25597">
    <property type="entry name" value="SH3_retrovirus"/>
    <property type="match status" value="1"/>
</dbReference>
<keyword evidence="10" id="KW-0744">Spermatogenesis</keyword>
<dbReference type="PROSITE" id="PS51192">
    <property type="entry name" value="HELICASE_ATP_BIND_1"/>
    <property type="match status" value="1"/>
</dbReference>
<dbReference type="InterPro" id="IPR007052">
    <property type="entry name" value="CS_dom"/>
</dbReference>
<dbReference type="GO" id="GO:0007283">
    <property type="term" value="P:spermatogenesis"/>
    <property type="evidence" value="ECO:0007669"/>
    <property type="project" value="UniProtKB-KW"/>
</dbReference>
<dbReference type="InterPro" id="IPR025724">
    <property type="entry name" value="GAG-pre-integrase_dom"/>
</dbReference>
<evidence type="ECO:0000313" key="23">
    <source>
        <dbReference type="Proteomes" id="UP000499080"/>
    </source>
</evidence>
<evidence type="ECO:0000313" key="22">
    <source>
        <dbReference type="EMBL" id="GBN00109.1"/>
    </source>
</evidence>
<dbReference type="InterPro" id="IPR054465">
    <property type="entry name" value="Integrase_p58-like_C"/>
</dbReference>
<evidence type="ECO:0000256" key="14">
    <source>
        <dbReference type="PROSITE-ProRule" id="PRU00723"/>
    </source>
</evidence>
<evidence type="ECO:0000256" key="6">
    <source>
        <dbReference type="ARBA" id="ARBA00022782"/>
    </source>
</evidence>
<dbReference type="CDD" id="cd20435">
    <property type="entry name" value="Tudor_TDRD12_rpt2"/>
    <property type="match status" value="1"/>
</dbReference>
<dbReference type="InterPro" id="IPR036397">
    <property type="entry name" value="RNaseH_sf"/>
</dbReference>
<evidence type="ECO:0000256" key="12">
    <source>
        <dbReference type="ARBA" id="ARBA00023254"/>
    </source>
</evidence>
<evidence type="ECO:0000259" key="19">
    <source>
        <dbReference type="PROSITE" id="PS51192"/>
    </source>
</evidence>
<dbReference type="InterPro" id="IPR001650">
    <property type="entry name" value="Helicase_C-like"/>
</dbReference>
<dbReference type="GO" id="GO:0042078">
    <property type="term" value="P:germ-line stem cell division"/>
    <property type="evidence" value="ECO:0007669"/>
    <property type="project" value="TreeGrafter"/>
</dbReference>
<evidence type="ECO:0000259" key="17">
    <source>
        <dbReference type="PROSITE" id="PS50304"/>
    </source>
</evidence>
<evidence type="ECO:0000259" key="18">
    <source>
        <dbReference type="PROSITE" id="PS50994"/>
    </source>
</evidence>
<evidence type="ECO:0000256" key="10">
    <source>
        <dbReference type="ARBA" id="ARBA00022871"/>
    </source>
</evidence>
<keyword evidence="4" id="KW-0677">Repeat</keyword>
<evidence type="ECO:0000256" key="13">
    <source>
        <dbReference type="ARBA" id="ARBA00047984"/>
    </source>
</evidence>
<dbReference type="SUPFAM" id="SSF53098">
    <property type="entry name" value="Ribonuclease H-like"/>
    <property type="match status" value="1"/>
</dbReference>
<organism evidence="22 23">
    <name type="scientific">Araneus ventricosus</name>
    <name type="common">Orbweaver spider</name>
    <name type="synonym">Epeira ventricosa</name>
    <dbReference type="NCBI Taxonomy" id="182803"/>
    <lineage>
        <taxon>Eukaryota</taxon>
        <taxon>Metazoa</taxon>
        <taxon>Ecdysozoa</taxon>
        <taxon>Arthropoda</taxon>
        <taxon>Chelicerata</taxon>
        <taxon>Arachnida</taxon>
        <taxon>Araneae</taxon>
        <taxon>Araneomorphae</taxon>
        <taxon>Entelegynae</taxon>
        <taxon>Araneoidea</taxon>
        <taxon>Araneidae</taxon>
        <taxon>Araneus</taxon>
    </lineage>
</organism>
<keyword evidence="14" id="KW-0479">Metal-binding</keyword>
<feature type="domain" description="Tudor" evidence="17">
    <location>
        <begin position="1738"/>
        <end position="1798"/>
    </location>
</feature>
<evidence type="ECO:0000256" key="7">
    <source>
        <dbReference type="ARBA" id="ARBA00022801"/>
    </source>
</evidence>
<dbReference type="GO" id="GO:0003676">
    <property type="term" value="F:nucleic acid binding"/>
    <property type="evidence" value="ECO:0007669"/>
    <property type="project" value="InterPro"/>
</dbReference>
<evidence type="ECO:0000259" key="21">
    <source>
        <dbReference type="PROSITE" id="PS51203"/>
    </source>
</evidence>
<dbReference type="GO" id="GO:0016787">
    <property type="term" value="F:hydrolase activity"/>
    <property type="evidence" value="ECO:0007669"/>
    <property type="project" value="UniProtKB-KW"/>
</dbReference>
<dbReference type="Gene3D" id="3.40.50.300">
    <property type="entry name" value="P-loop containing nucleotide triphosphate hydrolases"/>
    <property type="match status" value="2"/>
</dbReference>
<feature type="domain" description="Integrase catalytic" evidence="18">
    <location>
        <begin position="819"/>
        <end position="979"/>
    </location>
</feature>
<evidence type="ECO:0000256" key="5">
    <source>
        <dbReference type="ARBA" id="ARBA00022741"/>
    </source>
</evidence>
<dbReference type="InterPro" id="IPR057670">
    <property type="entry name" value="SH3_retrovirus"/>
</dbReference>
<dbReference type="PANTHER" id="PTHR22655">
    <property type="entry name" value="ATP-DEPENDENT RNA HELICASE TDRD12-RELATED"/>
    <property type="match status" value="1"/>
</dbReference>
<dbReference type="SUPFAM" id="SSF52540">
    <property type="entry name" value="P-loop containing nucleoside triphosphate hydrolases"/>
    <property type="match status" value="2"/>
</dbReference>
<dbReference type="Pfam" id="PF22936">
    <property type="entry name" value="Pol_BBD"/>
    <property type="match status" value="1"/>
</dbReference>
<reference evidence="22 23" key="1">
    <citation type="journal article" date="2019" name="Sci. Rep.">
        <title>Orb-weaving spider Araneus ventricosus genome elucidates the spidroin gene catalogue.</title>
        <authorList>
            <person name="Kono N."/>
            <person name="Nakamura H."/>
            <person name="Ohtoshi R."/>
            <person name="Moran D.A.P."/>
            <person name="Shinohara A."/>
            <person name="Yoshida Y."/>
            <person name="Fujiwara M."/>
            <person name="Mori M."/>
            <person name="Tomita M."/>
            <person name="Arakawa K."/>
        </authorList>
    </citation>
    <scope>NUCLEOTIDE SEQUENCE [LARGE SCALE GENOMIC DNA]</scope>
</reference>
<dbReference type="EC" id="3.6.4.13" evidence="1"/>
<feature type="compositionally biased region" description="Basic and acidic residues" evidence="15">
    <location>
        <begin position="359"/>
        <end position="377"/>
    </location>
</feature>
<dbReference type="Pfam" id="PF00567">
    <property type="entry name" value="TUDOR"/>
    <property type="match status" value="1"/>
</dbReference>
<dbReference type="PROSITE" id="PS50994">
    <property type="entry name" value="INTEGRASE"/>
    <property type="match status" value="1"/>
</dbReference>
<dbReference type="Pfam" id="PF00271">
    <property type="entry name" value="Helicase_C"/>
    <property type="match status" value="1"/>
</dbReference>
<evidence type="ECO:0000256" key="8">
    <source>
        <dbReference type="ARBA" id="ARBA00022806"/>
    </source>
</evidence>
<keyword evidence="3" id="KW-0217">Developmental protein</keyword>
<dbReference type="InterPro" id="IPR011545">
    <property type="entry name" value="DEAD/DEAH_box_helicase_dom"/>
</dbReference>
<dbReference type="SUPFAM" id="SSF49764">
    <property type="entry name" value="HSP20-like chaperones"/>
    <property type="match status" value="1"/>
</dbReference>
<dbReference type="InterPro" id="IPR002999">
    <property type="entry name" value="Tudor"/>
</dbReference>